<evidence type="ECO:0000313" key="3">
    <source>
        <dbReference type="Proteomes" id="UP001165160"/>
    </source>
</evidence>
<keyword evidence="3" id="KW-1185">Reference proteome</keyword>
<comment type="caution">
    <text evidence="2">The sequence shown here is derived from an EMBL/GenBank/DDBJ whole genome shotgun (WGS) entry which is preliminary data.</text>
</comment>
<accession>A0A9W7EQT2</accession>
<organism evidence="2 3">
    <name type="scientific">Triparma verrucosa</name>
    <dbReference type="NCBI Taxonomy" id="1606542"/>
    <lineage>
        <taxon>Eukaryota</taxon>
        <taxon>Sar</taxon>
        <taxon>Stramenopiles</taxon>
        <taxon>Ochrophyta</taxon>
        <taxon>Bolidophyceae</taxon>
        <taxon>Parmales</taxon>
        <taxon>Triparmaceae</taxon>
        <taxon>Triparma</taxon>
    </lineage>
</organism>
<dbReference type="Proteomes" id="UP001165160">
    <property type="component" value="Unassembled WGS sequence"/>
</dbReference>
<proteinExistence type="predicted"/>
<protein>
    <submittedName>
        <fullName evidence="2">Uncharacterized protein</fullName>
    </submittedName>
</protein>
<reference evidence="3" key="1">
    <citation type="journal article" date="2023" name="Commun. Biol.">
        <title>Genome analysis of Parmales, the sister group of diatoms, reveals the evolutionary specialization of diatoms from phago-mixotrophs to photoautotrophs.</title>
        <authorList>
            <person name="Ban H."/>
            <person name="Sato S."/>
            <person name="Yoshikawa S."/>
            <person name="Yamada K."/>
            <person name="Nakamura Y."/>
            <person name="Ichinomiya M."/>
            <person name="Sato N."/>
            <person name="Blanc-Mathieu R."/>
            <person name="Endo H."/>
            <person name="Kuwata A."/>
            <person name="Ogata H."/>
        </authorList>
    </citation>
    <scope>NUCLEOTIDE SEQUENCE [LARGE SCALE GENOMIC DNA]</scope>
    <source>
        <strain evidence="3">NIES 3699</strain>
    </source>
</reference>
<feature type="region of interest" description="Disordered" evidence="1">
    <location>
        <begin position="221"/>
        <end position="258"/>
    </location>
</feature>
<gene>
    <name evidence="2" type="ORF">TrVE_jg13250</name>
</gene>
<dbReference type="EMBL" id="BRXX01000079">
    <property type="protein sequence ID" value="GMH88158.1"/>
    <property type="molecule type" value="Genomic_DNA"/>
</dbReference>
<evidence type="ECO:0000313" key="2">
    <source>
        <dbReference type="EMBL" id="GMH88158.1"/>
    </source>
</evidence>
<dbReference type="AlphaFoldDB" id="A0A9W7EQT2"/>
<feature type="compositionally biased region" description="Polar residues" evidence="1">
    <location>
        <begin position="227"/>
        <end position="247"/>
    </location>
</feature>
<sequence length="273" mass="29053">MSLKRSRTCFDLLHFDQSSSSCTAEIERNASFGSLTAQSTLAQSPSTSPAEKAVKKPCHRSNLSLDELKLSGGGGSLAFQLGTLPPCFDSRANLTHSVSPTLTPVDSVTSSLKSEICRGLDLAKQDAPKSKFRRSSSHLPMSSADYGLVSHEDLVNFSLPIGKVGRAGPEICNDTEENEGAVISAGSSIISSRSISWEELYELEGSGDRGVPLICSRVSDEDEDSSLSKPNSTFAINFDGSTTTEPSHVTPIASPQMPSEHIQFAAIGASKRR</sequence>
<evidence type="ECO:0000256" key="1">
    <source>
        <dbReference type="SAM" id="MobiDB-lite"/>
    </source>
</evidence>
<name>A0A9W7EQT2_9STRA</name>